<dbReference type="EMBL" id="AM295250">
    <property type="protein sequence ID" value="CAL27551.1"/>
    <property type="molecule type" value="Genomic_DNA"/>
</dbReference>
<dbReference type="SUPFAM" id="SSF46689">
    <property type="entry name" value="Homeodomain-like"/>
    <property type="match status" value="1"/>
</dbReference>
<dbReference type="InterPro" id="IPR001647">
    <property type="entry name" value="HTH_TetR"/>
</dbReference>
<dbReference type="InterPro" id="IPR050624">
    <property type="entry name" value="HTH-type_Tx_Regulator"/>
</dbReference>
<feature type="domain" description="HTH tetR-type" evidence="3">
    <location>
        <begin position="9"/>
        <end position="69"/>
    </location>
</feature>
<evidence type="ECO:0000256" key="2">
    <source>
        <dbReference type="PROSITE-ProRule" id="PRU00335"/>
    </source>
</evidence>
<reference evidence="4 5" key="1">
    <citation type="journal article" date="2009" name="Appl. Environ. Microbiol.">
        <title>Genome analysis of the meat starter culture bacterium Staphylococcus carnosus TM300.</title>
        <authorList>
            <person name="Rosenstein R."/>
            <person name="Nerz C."/>
            <person name="Biswas L."/>
            <person name="Resch A."/>
            <person name="Raddatz G."/>
            <person name="Schuster S.C."/>
            <person name="Goetz F."/>
        </authorList>
    </citation>
    <scope>NUCLEOTIDE SEQUENCE [LARGE SCALE GENOMIC DNA]</scope>
    <source>
        <strain evidence="4 5">TM300</strain>
    </source>
</reference>
<gene>
    <name evidence="4" type="ordered locus">Sca_0639</name>
</gene>
<name>B9DQ92_STACT</name>
<evidence type="ECO:0000313" key="5">
    <source>
        <dbReference type="Proteomes" id="UP000000444"/>
    </source>
</evidence>
<keyword evidence="5" id="KW-1185">Reference proteome</keyword>
<accession>B9DQ92</accession>
<dbReference type="HOGENOM" id="CLU_169451_1_0_9"/>
<evidence type="ECO:0000313" key="4">
    <source>
        <dbReference type="EMBL" id="CAL27551.1"/>
    </source>
</evidence>
<feature type="DNA-binding region" description="H-T-H motif" evidence="2">
    <location>
        <begin position="32"/>
        <end position="51"/>
    </location>
</feature>
<dbReference type="AlphaFoldDB" id="B9DQ92"/>
<proteinExistence type="predicted"/>
<dbReference type="RefSeq" id="WP_015899894.1">
    <property type="nucleotide sequence ID" value="NC_012121.1"/>
</dbReference>
<evidence type="ECO:0000256" key="1">
    <source>
        <dbReference type="ARBA" id="ARBA00023125"/>
    </source>
</evidence>
<dbReference type="KEGG" id="sca:SCA_0639"/>
<protein>
    <submittedName>
        <fullName evidence="4">Truncated transcriptional regulator</fullName>
    </submittedName>
</protein>
<dbReference type="Gene3D" id="1.10.357.10">
    <property type="entry name" value="Tetracycline Repressor, domain 2"/>
    <property type="match status" value="1"/>
</dbReference>
<dbReference type="GeneID" id="93795576"/>
<organism evidence="4 5">
    <name type="scientific">Staphylococcus carnosus (strain TM300)</name>
    <dbReference type="NCBI Taxonomy" id="396513"/>
    <lineage>
        <taxon>Bacteria</taxon>
        <taxon>Bacillati</taxon>
        <taxon>Bacillota</taxon>
        <taxon>Bacilli</taxon>
        <taxon>Bacillales</taxon>
        <taxon>Staphylococcaceae</taxon>
        <taxon>Staphylococcus</taxon>
    </lineage>
</organism>
<dbReference type="PANTHER" id="PTHR43479:SF7">
    <property type="entry name" value="TETR-FAMILY TRANSCRIPTIONAL REGULATOR"/>
    <property type="match status" value="1"/>
</dbReference>
<dbReference type="eggNOG" id="COG1309">
    <property type="taxonomic scope" value="Bacteria"/>
</dbReference>
<evidence type="ECO:0000259" key="3">
    <source>
        <dbReference type="PROSITE" id="PS50977"/>
    </source>
</evidence>
<keyword evidence="1 2" id="KW-0238">DNA-binding</keyword>
<sequence length="83" mass="10164">MQKEDLRVIKTKMNIENAFLNLFYQKEIEQISVKEITTIAQIARKTFYLHYLDKYDLLEKIFIKRLEELREICRNLKVENLKI</sequence>
<dbReference type="GO" id="GO:0003677">
    <property type="term" value="F:DNA binding"/>
    <property type="evidence" value="ECO:0007669"/>
    <property type="project" value="UniProtKB-UniRule"/>
</dbReference>
<dbReference type="PANTHER" id="PTHR43479">
    <property type="entry name" value="ACREF/ENVCD OPERON REPRESSOR-RELATED"/>
    <property type="match status" value="1"/>
</dbReference>
<dbReference type="OrthoDB" id="9810250at2"/>
<dbReference type="Proteomes" id="UP000000444">
    <property type="component" value="Chromosome"/>
</dbReference>
<dbReference type="InterPro" id="IPR009057">
    <property type="entry name" value="Homeodomain-like_sf"/>
</dbReference>
<dbReference type="BioCyc" id="SCAR396513:SCA_RS03245-MONOMER"/>
<dbReference type="PROSITE" id="PS50977">
    <property type="entry name" value="HTH_TETR_2"/>
    <property type="match status" value="1"/>
</dbReference>
<dbReference type="Pfam" id="PF00440">
    <property type="entry name" value="TetR_N"/>
    <property type="match status" value="1"/>
</dbReference>